<dbReference type="eggNOG" id="COG2878">
    <property type="taxonomic scope" value="Bacteria"/>
</dbReference>
<dbReference type="GO" id="GO:0051539">
    <property type="term" value="F:4 iron, 4 sulfur cluster binding"/>
    <property type="evidence" value="ECO:0007669"/>
    <property type="project" value="UniProtKB-UniRule"/>
</dbReference>
<dbReference type="Gene3D" id="3.30.70.20">
    <property type="match status" value="2"/>
</dbReference>
<dbReference type="InterPro" id="IPR017896">
    <property type="entry name" value="4Fe4S_Fe-S-bd"/>
</dbReference>
<evidence type="ECO:0000259" key="12">
    <source>
        <dbReference type="PROSITE" id="PS51379"/>
    </source>
</evidence>
<dbReference type="PROSITE" id="PS00198">
    <property type="entry name" value="4FE4S_FER_1"/>
    <property type="match status" value="2"/>
</dbReference>
<dbReference type="InterPro" id="IPR007202">
    <property type="entry name" value="4Fe-4S_dom"/>
</dbReference>
<feature type="binding site" evidence="10">
    <location>
        <position position="51"/>
    </location>
    <ligand>
        <name>[4Fe-4S] cluster</name>
        <dbReference type="ChEBI" id="CHEBI:49883"/>
        <label>1</label>
    </ligand>
</feature>
<dbReference type="GO" id="GO:0022900">
    <property type="term" value="P:electron transport chain"/>
    <property type="evidence" value="ECO:0007669"/>
    <property type="project" value="UniProtKB-UniRule"/>
</dbReference>
<dbReference type="InterPro" id="IPR050395">
    <property type="entry name" value="4Fe4S_Ferredoxin_RnfB"/>
</dbReference>
<dbReference type="EC" id="7.-.-.-" evidence="10"/>
<keyword evidence="6 10" id="KW-0249">Electron transport</keyword>
<evidence type="ECO:0000256" key="1">
    <source>
        <dbReference type="ARBA" id="ARBA00022448"/>
    </source>
</evidence>
<dbReference type="PANTHER" id="PTHR43560">
    <property type="entry name" value="ION-TRANSLOCATING OXIDOREDUCTASE COMPLEX SUBUNIT B"/>
    <property type="match status" value="1"/>
</dbReference>
<comment type="caution">
    <text evidence="14">The sequence shown here is derived from an EMBL/GenBank/DDBJ whole genome shotgun (WGS) entry which is preliminary data.</text>
</comment>
<evidence type="ECO:0000256" key="6">
    <source>
        <dbReference type="ARBA" id="ARBA00022982"/>
    </source>
</evidence>
<dbReference type="InterPro" id="IPR011005">
    <property type="entry name" value="Dihydropteroate_synth-like_sf"/>
</dbReference>
<feature type="domain" description="4Fe-4S" evidence="13">
    <location>
        <begin position="31"/>
        <end position="91"/>
    </location>
</feature>
<feature type="compositionally biased region" description="Polar residues" evidence="11">
    <location>
        <begin position="309"/>
        <end position="319"/>
    </location>
</feature>
<proteinExistence type="inferred from homology"/>
<dbReference type="Pfam" id="PF12838">
    <property type="entry name" value="Fer4_7"/>
    <property type="match status" value="2"/>
</dbReference>
<keyword evidence="10" id="KW-1003">Cell membrane</keyword>
<feature type="binding site" evidence="10">
    <location>
        <position position="151"/>
    </location>
    <ligand>
        <name>[4Fe-4S] cluster</name>
        <dbReference type="ChEBI" id="CHEBI:49883"/>
        <label>3</label>
    </ligand>
</feature>
<keyword evidence="7 10" id="KW-0408">Iron</keyword>
<feature type="binding site" evidence="10">
    <location>
        <position position="178"/>
    </location>
    <ligand>
        <name>[4Fe-4S] cluster</name>
        <dbReference type="ChEBI" id="CHEBI:49883"/>
        <label>3</label>
    </ligand>
</feature>
<feature type="binding site" evidence="10">
    <location>
        <position position="175"/>
    </location>
    <ligand>
        <name>[4Fe-4S] cluster</name>
        <dbReference type="ChEBI" id="CHEBI:49883"/>
        <label>3</label>
    </ligand>
</feature>
<comment type="subunit">
    <text evidence="10">The complex is composed of six subunits: RnfA, RnfB, RnfC, RnfD, RnfE and RnfG.</text>
</comment>
<keyword evidence="2 10" id="KW-0004">4Fe-4S</keyword>
<organism evidence="14 15">
    <name type="scientific">Porphyromonas uenonis 60-3</name>
    <dbReference type="NCBI Taxonomy" id="596327"/>
    <lineage>
        <taxon>Bacteria</taxon>
        <taxon>Pseudomonadati</taxon>
        <taxon>Bacteroidota</taxon>
        <taxon>Bacteroidia</taxon>
        <taxon>Bacteroidales</taxon>
        <taxon>Porphyromonadaceae</taxon>
        <taxon>Porphyromonas</taxon>
    </lineage>
</organism>
<feature type="domain" description="4Fe-4S ferredoxin-type" evidence="12">
    <location>
        <begin position="210"/>
        <end position="240"/>
    </location>
</feature>
<keyword evidence="15" id="KW-1185">Reference proteome</keyword>
<comment type="cofactor">
    <cofactor evidence="10">
        <name>[4Fe-4S] cluster</name>
        <dbReference type="ChEBI" id="CHEBI:49883"/>
    </cofactor>
    <text evidence="10">Binds 3 [4Fe-4S] clusters.</text>
</comment>
<evidence type="ECO:0000256" key="9">
    <source>
        <dbReference type="ARBA" id="ARBA00023136"/>
    </source>
</evidence>
<dbReference type="eggNOG" id="COG1148">
    <property type="taxonomic scope" value="Bacteria"/>
</dbReference>
<feature type="domain" description="4Fe-4S ferredoxin-type" evidence="12">
    <location>
        <begin position="163"/>
        <end position="192"/>
    </location>
</feature>
<evidence type="ECO:0000256" key="3">
    <source>
        <dbReference type="ARBA" id="ARBA00022723"/>
    </source>
</evidence>
<dbReference type="NCBIfam" id="NF005504">
    <property type="entry name" value="PRK07118.1-3"/>
    <property type="match status" value="1"/>
</dbReference>
<name>C2MC00_9PORP</name>
<evidence type="ECO:0000313" key="14">
    <source>
        <dbReference type="EMBL" id="EEK16754.1"/>
    </source>
</evidence>
<dbReference type="CDD" id="cd10549">
    <property type="entry name" value="MtMvhB_like"/>
    <property type="match status" value="1"/>
</dbReference>
<evidence type="ECO:0000256" key="7">
    <source>
        <dbReference type="ARBA" id="ARBA00023004"/>
    </source>
</evidence>
<dbReference type="GO" id="GO:0005886">
    <property type="term" value="C:plasma membrane"/>
    <property type="evidence" value="ECO:0007669"/>
    <property type="project" value="UniProtKB-SubCell"/>
</dbReference>
<evidence type="ECO:0000256" key="2">
    <source>
        <dbReference type="ARBA" id="ARBA00022485"/>
    </source>
</evidence>
<feature type="compositionally biased region" description="Low complexity" evidence="11">
    <location>
        <begin position="277"/>
        <end position="290"/>
    </location>
</feature>
<keyword evidence="4 10" id="KW-0677">Repeat</keyword>
<keyword evidence="8 10" id="KW-0411">Iron-sulfur</keyword>
<evidence type="ECO:0000256" key="8">
    <source>
        <dbReference type="ARBA" id="ARBA00023014"/>
    </source>
</evidence>
<keyword evidence="3 10" id="KW-0479">Metal-binding</keyword>
<comment type="subcellular location">
    <subcellularLocation>
        <location evidence="10">Cell membrane</location>
    </subcellularLocation>
</comment>
<feature type="binding site" evidence="10">
    <location>
        <position position="147"/>
    </location>
    <ligand>
        <name>[4Fe-4S] cluster</name>
        <dbReference type="ChEBI" id="CHEBI:49883"/>
        <label>2</label>
    </ligand>
</feature>
<dbReference type="Proteomes" id="UP000003303">
    <property type="component" value="Unassembled WGS sequence"/>
</dbReference>
<protein>
    <recommendedName>
        <fullName evidence="10">Ion-translocating oxidoreductase complex subunit B</fullName>
        <ecNumber evidence="10">7.-.-.-</ecNumber>
    </recommendedName>
    <alternativeName>
        <fullName evidence="10">Rnf electron transport complex subunit B</fullName>
    </alternativeName>
</protein>
<evidence type="ECO:0000256" key="11">
    <source>
        <dbReference type="SAM" id="MobiDB-lite"/>
    </source>
</evidence>
<feature type="binding site" evidence="10">
    <location>
        <position position="56"/>
    </location>
    <ligand>
        <name>[4Fe-4S] cluster</name>
        <dbReference type="ChEBI" id="CHEBI:49883"/>
        <label>1</label>
    </ligand>
</feature>
<reference evidence="14 15" key="1">
    <citation type="submission" date="2009-04" db="EMBL/GenBank/DDBJ databases">
        <authorList>
            <person name="Sebastian Y."/>
            <person name="Madupu R."/>
            <person name="Durkin A.S."/>
            <person name="Torralba M."/>
            <person name="Methe B."/>
            <person name="Sutton G.G."/>
            <person name="Strausberg R.L."/>
            <person name="Nelson K.E."/>
        </authorList>
    </citation>
    <scope>NUCLEOTIDE SEQUENCE [LARGE SCALE GENOMIC DNA]</scope>
    <source>
        <strain evidence="14 15">60-3</strain>
    </source>
</reference>
<feature type="binding site" evidence="10">
    <location>
        <position position="48"/>
    </location>
    <ligand>
        <name>[4Fe-4S] cluster</name>
        <dbReference type="ChEBI" id="CHEBI:49883"/>
        <label>1</label>
    </ligand>
</feature>
<dbReference type="PROSITE" id="PS51656">
    <property type="entry name" value="4FE4S"/>
    <property type="match status" value="1"/>
</dbReference>
<comment type="similarity">
    <text evidence="10">Belongs to the 4Fe4S bacterial-type ferredoxin family. RnfB subfamily.</text>
</comment>
<dbReference type="HAMAP" id="MF_00463">
    <property type="entry name" value="RsxB_RnfB"/>
    <property type="match status" value="1"/>
</dbReference>
<dbReference type="STRING" id="596327.PORUE0001_1178"/>
<dbReference type="PANTHER" id="PTHR43560:SF1">
    <property type="entry name" value="ION-TRANSLOCATING OXIDOREDUCTASE COMPLEX SUBUNIT B"/>
    <property type="match status" value="1"/>
</dbReference>
<feature type="region of interest" description="Disordered" evidence="11">
    <location>
        <begin position="268"/>
        <end position="319"/>
    </location>
</feature>
<dbReference type="Pfam" id="PF04060">
    <property type="entry name" value="FeS"/>
    <property type="match status" value="1"/>
</dbReference>
<evidence type="ECO:0000256" key="10">
    <source>
        <dbReference type="HAMAP-Rule" id="MF_00463"/>
    </source>
</evidence>
<feature type="binding site" evidence="10">
    <location>
        <position position="74"/>
    </location>
    <ligand>
        <name>[4Fe-4S] cluster</name>
        <dbReference type="ChEBI" id="CHEBI:49883"/>
        <label>1</label>
    </ligand>
</feature>
<dbReference type="Gene3D" id="3.20.20.20">
    <property type="entry name" value="Dihydropteroate synthase-like"/>
    <property type="match status" value="1"/>
</dbReference>
<dbReference type="RefSeq" id="WP_007365416.1">
    <property type="nucleotide sequence ID" value="NZ_ACLR01000160.1"/>
</dbReference>
<dbReference type="GO" id="GO:0009055">
    <property type="term" value="F:electron transfer activity"/>
    <property type="evidence" value="ECO:0007669"/>
    <property type="project" value="InterPro"/>
</dbReference>
<dbReference type="EMBL" id="ACLR01000160">
    <property type="protein sequence ID" value="EEK16754.1"/>
    <property type="molecule type" value="Genomic_DNA"/>
</dbReference>
<sequence>MTILFTILVLVVIALVSAILLFITSKKFEVKEDPRIGEVAEVLPQANCGGCGHPGCAGFAKACCEASTLEGLWCPVGGEPVMTKVAEILGQSVAKSDPLVAVVRCNGTCEARPRTNTYIGARSCKIESTLYSGETGCSYGCLGNGDCVAVCDFDAIHMNPETGLPEVDEDKCTACGACVKACPKMIIELRKKGPKGRRLYVSCVNKDKGGVARKACANACIGCSKCFKVCPFEAITFENNLAYIDHQKCRLCRKCAAECPTGAIHEVNLPPRKEPAAKPAPAEKPAPAKAEPAKVEPAKAEPAAPAAETSSTASVPQKD</sequence>
<dbReference type="PROSITE" id="PS51379">
    <property type="entry name" value="4FE4S_FER_2"/>
    <property type="match status" value="3"/>
</dbReference>
<evidence type="ECO:0000256" key="5">
    <source>
        <dbReference type="ARBA" id="ARBA00022967"/>
    </source>
</evidence>
<feature type="binding site" evidence="10">
    <location>
        <position position="141"/>
    </location>
    <ligand>
        <name>[4Fe-4S] cluster</name>
        <dbReference type="ChEBI" id="CHEBI:49883"/>
        <label>2</label>
    </ligand>
</feature>
<feature type="domain" description="4Fe-4S ferredoxin-type" evidence="12">
    <location>
        <begin position="242"/>
        <end position="269"/>
    </location>
</feature>
<comment type="caution">
    <text evidence="10">Lacks conserved residue(s) required for the propagation of feature annotation.</text>
</comment>
<dbReference type="OrthoDB" id="9789936at2"/>
<comment type="function">
    <text evidence="10">Part of a membrane-bound complex that couples electron transfer with translocation of ions across the membrane.</text>
</comment>
<dbReference type="InterPro" id="IPR017900">
    <property type="entry name" value="4Fe4S_Fe_S_CS"/>
</dbReference>
<dbReference type="AlphaFoldDB" id="C2MC00"/>
<evidence type="ECO:0000313" key="15">
    <source>
        <dbReference type="Proteomes" id="UP000003303"/>
    </source>
</evidence>
<accession>C2MC00</accession>
<keyword evidence="9 10" id="KW-0472">Membrane</keyword>
<keyword evidence="5 10" id="KW-1278">Translocase</keyword>
<feature type="binding site" evidence="10">
    <location>
        <position position="182"/>
    </location>
    <ligand>
        <name>[4Fe-4S] cluster</name>
        <dbReference type="ChEBI" id="CHEBI:49883"/>
        <label>2</label>
    </ligand>
</feature>
<dbReference type="SUPFAM" id="SSF54862">
    <property type="entry name" value="4Fe-4S ferredoxins"/>
    <property type="match status" value="1"/>
</dbReference>
<evidence type="ECO:0000256" key="4">
    <source>
        <dbReference type="ARBA" id="ARBA00022737"/>
    </source>
</evidence>
<feature type="binding site" evidence="10">
    <location>
        <position position="172"/>
    </location>
    <ligand>
        <name>[4Fe-4S] cluster</name>
        <dbReference type="ChEBI" id="CHEBI:49883"/>
        <label>3</label>
    </ligand>
</feature>
<evidence type="ECO:0000259" key="13">
    <source>
        <dbReference type="PROSITE" id="PS51656"/>
    </source>
</evidence>
<feature type="region of interest" description="Hydrophobic" evidence="10">
    <location>
        <begin position="1"/>
        <end position="25"/>
    </location>
</feature>
<keyword evidence="1 10" id="KW-0813">Transport</keyword>
<dbReference type="InterPro" id="IPR010207">
    <property type="entry name" value="Elect_transpt_cplx_RnfB/RsxB"/>
</dbReference>
<feature type="binding site" evidence="10">
    <location>
        <position position="137"/>
    </location>
    <ligand>
        <name>[4Fe-4S] cluster</name>
        <dbReference type="ChEBI" id="CHEBI:49883"/>
        <label>2</label>
    </ligand>
</feature>
<gene>
    <name evidence="10" type="primary">rnfB</name>
    <name evidence="14" type="ORF">PORUE0001_1178</name>
</gene>
<dbReference type="GO" id="GO:0046872">
    <property type="term" value="F:metal ion binding"/>
    <property type="evidence" value="ECO:0007669"/>
    <property type="project" value="UniProtKB-KW"/>
</dbReference>